<protein>
    <submittedName>
        <fullName evidence="1 3">Uncharacterized protein</fullName>
    </submittedName>
</protein>
<organism evidence="3">
    <name type="scientific">Schistosoma curassoni</name>
    <dbReference type="NCBI Taxonomy" id="6186"/>
    <lineage>
        <taxon>Eukaryota</taxon>
        <taxon>Metazoa</taxon>
        <taxon>Spiralia</taxon>
        <taxon>Lophotrochozoa</taxon>
        <taxon>Platyhelminthes</taxon>
        <taxon>Trematoda</taxon>
        <taxon>Digenea</taxon>
        <taxon>Strigeidida</taxon>
        <taxon>Schistosomatoidea</taxon>
        <taxon>Schistosomatidae</taxon>
        <taxon>Schistosoma</taxon>
    </lineage>
</organism>
<dbReference type="Pfam" id="PF10300">
    <property type="entry name" value="Iml2-TPR_39"/>
    <property type="match status" value="1"/>
</dbReference>
<name>A0A183L0Z8_9TREM</name>
<reference evidence="3" key="1">
    <citation type="submission" date="2016-06" db="UniProtKB">
        <authorList>
            <consortium name="WormBaseParasite"/>
        </authorList>
    </citation>
    <scope>IDENTIFICATION</scope>
</reference>
<reference evidence="1 2" key="2">
    <citation type="submission" date="2018-11" db="EMBL/GenBank/DDBJ databases">
        <authorList>
            <consortium name="Pathogen Informatics"/>
        </authorList>
    </citation>
    <scope>NUCLEOTIDE SEQUENCE [LARGE SCALE GENOMIC DNA]</scope>
    <source>
        <strain evidence="1">Dakar</strain>
        <strain evidence="2">Dakar, Senegal</strain>
    </source>
</reference>
<keyword evidence="2" id="KW-1185">Reference proteome</keyword>
<proteinExistence type="predicted"/>
<dbReference type="InterPro" id="IPR019412">
    <property type="entry name" value="IML2/TPR_39"/>
</dbReference>
<dbReference type="AlphaFoldDB" id="A0A183L0Z8"/>
<dbReference type="EMBL" id="UZAK01045494">
    <property type="protein sequence ID" value="VDP74000.1"/>
    <property type="molecule type" value="Genomic_DNA"/>
</dbReference>
<evidence type="ECO:0000313" key="3">
    <source>
        <dbReference type="WBParaSite" id="SCUD_0002100001-mRNA-1"/>
    </source>
</evidence>
<evidence type="ECO:0000313" key="2">
    <source>
        <dbReference type="Proteomes" id="UP000279833"/>
    </source>
</evidence>
<dbReference type="WBParaSite" id="SCUD_0002100001-mRNA-1">
    <property type="protein sequence ID" value="SCUD_0002100001-mRNA-1"/>
    <property type="gene ID" value="SCUD_0002100001"/>
</dbReference>
<dbReference type="PANTHER" id="PTHR31859:SF9">
    <property type="entry name" value="TETRATRICOPEPTIDE REPEAT PROTEIN 39B"/>
    <property type="match status" value="1"/>
</dbReference>
<sequence length="58" mass="6512">MLPRRVLKLLEFVGFSGDRQFGLEQLRMGAGMKDSLRGPLCALLLLAYDLYATHMLGK</sequence>
<dbReference type="PANTHER" id="PTHR31859">
    <property type="entry name" value="TETRATRICOPEPTIDE REPEAT PROTEIN 39 FAMILY MEMBER"/>
    <property type="match status" value="1"/>
</dbReference>
<gene>
    <name evidence="1" type="ORF">SCUD_LOCUS20997</name>
</gene>
<dbReference type="Proteomes" id="UP000279833">
    <property type="component" value="Unassembled WGS sequence"/>
</dbReference>
<evidence type="ECO:0000313" key="1">
    <source>
        <dbReference type="EMBL" id="VDP74000.1"/>
    </source>
</evidence>
<accession>A0A183L0Z8</accession>